<sequence length="290" mass="33001">WEILRNCNVFLENYQKADISLAEKNKYAGEAKLFRAWFYFDKTKKFGNTPWVSNSLNIDSPELYGPRDSRELVMDSVLADINFAVQYLPEDWKAGLPGRLNKWCALALKSRICLFEGTYRKYHGGTNPNTWLTEAASAAKQLMDANVFMLHSTGEPDSDYGFIFQQQDLSGNPEVIYWRKYLLGFITNGIQSGIQQAVGGASKDMVEDYLCTDGKPITQSPLYQGDDHLEDVFVNRDPRLRQSVLHPGDKDKINFGNLINDTKSYPRFSGMEGLYTTTSGYHLIKHFTVV</sequence>
<dbReference type="SUPFAM" id="SSF48452">
    <property type="entry name" value="TPR-like"/>
    <property type="match status" value="1"/>
</dbReference>
<dbReference type="Gene3D" id="1.25.40.390">
    <property type="match status" value="1"/>
</dbReference>
<proteinExistence type="predicted"/>
<comment type="caution">
    <text evidence="2">The sequence shown here is derived from an EMBL/GenBank/DDBJ whole genome shotgun (WGS) entry which is preliminary data.</text>
</comment>
<dbReference type="AlphaFoldDB" id="X1MUC2"/>
<reference evidence="2" key="1">
    <citation type="journal article" date="2014" name="Front. Microbiol.">
        <title>High frequency of phylogenetically diverse reductive dehalogenase-homologous genes in deep subseafloor sedimentary metagenomes.</title>
        <authorList>
            <person name="Kawai M."/>
            <person name="Futagami T."/>
            <person name="Toyoda A."/>
            <person name="Takaki Y."/>
            <person name="Nishi S."/>
            <person name="Hori S."/>
            <person name="Arai W."/>
            <person name="Tsubouchi T."/>
            <person name="Morono Y."/>
            <person name="Uchiyama I."/>
            <person name="Ito T."/>
            <person name="Fujiyama A."/>
            <person name="Inagaki F."/>
            <person name="Takami H."/>
        </authorList>
    </citation>
    <scope>NUCLEOTIDE SEQUENCE</scope>
    <source>
        <strain evidence="2">Expedition CK06-06</strain>
    </source>
</reference>
<dbReference type="InterPro" id="IPR033985">
    <property type="entry name" value="SusD-like_N"/>
</dbReference>
<accession>X1MUC2</accession>
<feature type="non-terminal residue" evidence="2">
    <location>
        <position position="1"/>
    </location>
</feature>
<dbReference type="Pfam" id="PF14322">
    <property type="entry name" value="SusD-like_3"/>
    <property type="match status" value="1"/>
</dbReference>
<dbReference type="GO" id="GO:0009279">
    <property type="term" value="C:cell outer membrane"/>
    <property type="evidence" value="ECO:0007669"/>
    <property type="project" value="UniProtKB-SubCell"/>
</dbReference>
<gene>
    <name evidence="2" type="ORF">S06H3_27521</name>
</gene>
<evidence type="ECO:0000313" key="2">
    <source>
        <dbReference type="EMBL" id="GAI21616.1"/>
    </source>
</evidence>
<dbReference type="EMBL" id="BARV01015973">
    <property type="protein sequence ID" value="GAI21616.1"/>
    <property type="molecule type" value="Genomic_DNA"/>
</dbReference>
<dbReference type="InterPro" id="IPR011990">
    <property type="entry name" value="TPR-like_helical_dom_sf"/>
</dbReference>
<organism evidence="2">
    <name type="scientific">marine sediment metagenome</name>
    <dbReference type="NCBI Taxonomy" id="412755"/>
    <lineage>
        <taxon>unclassified sequences</taxon>
        <taxon>metagenomes</taxon>
        <taxon>ecological metagenomes</taxon>
    </lineage>
</organism>
<feature type="non-terminal residue" evidence="2">
    <location>
        <position position="290"/>
    </location>
</feature>
<name>X1MUC2_9ZZZZ</name>
<protein>
    <recommendedName>
        <fullName evidence="1">SusD-like N-terminal domain-containing protein</fullName>
    </recommendedName>
</protein>
<feature type="domain" description="SusD-like N-terminal" evidence="1">
    <location>
        <begin position="5"/>
        <end position="114"/>
    </location>
</feature>
<evidence type="ECO:0000259" key="1">
    <source>
        <dbReference type="Pfam" id="PF14322"/>
    </source>
</evidence>